<evidence type="ECO:0000259" key="3">
    <source>
        <dbReference type="Pfam" id="PF02230"/>
    </source>
</evidence>
<comment type="similarity">
    <text evidence="1">Belongs to the AB hydrolase superfamily. AB hydrolase 2 family.</text>
</comment>
<keyword evidence="2" id="KW-0378">Hydrolase</keyword>
<dbReference type="SUPFAM" id="SSF53474">
    <property type="entry name" value="alpha/beta-Hydrolases"/>
    <property type="match status" value="1"/>
</dbReference>
<dbReference type="EMBL" id="CP022384">
    <property type="protein sequence ID" value="ATA82798.1"/>
    <property type="molecule type" value="Genomic_DNA"/>
</dbReference>
<name>A0A250FFH1_9FLAO</name>
<reference evidence="5" key="1">
    <citation type="submission" date="2017-06" db="EMBL/GenBank/DDBJ databases">
        <title>Capnocytophaga spp. assemblies.</title>
        <authorList>
            <person name="Gulvik C.A."/>
        </authorList>
    </citation>
    <scope>NUCLEOTIDE SEQUENCE [LARGE SCALE GENOMIC DNA]</scope>
    <source>
        <strain evidence="5">H6253</strain>
    </source>
</reference>
<dbReference type="PANTHER" id="PTHR10655:SF17">
    <property type="entry name" value="LYSOPHOSPHOLIPASE-LIKE PROTEIN 1"/>
    <property type="match status" value="1"/>
</dbReference>
<dbReference type="InterPro" id="IPR050565">
    <property type="entry name" value="LYPA1-2/EST-like"/>
</dbReference>
<feature type="domain" description="Phospholipase/carboxylesterase/thioesterase" evidence="3">
    <location>
        <begin position="21"/>
        <end position="216"/>
    </location>
</feature>
<dbReference type="GO" id="GO:0016787">
    <property type="term" value="F:hydrolase activity"/>
    <property type="evidence" value="ECO:0007669"/>
    <property type="project" value="UniProtKB-KW"/>
</dbReference>
<dbReference type="InterPro" id="IPR003140">
    <property type="entry name" value="PLipase/COase/thioEstase"/>
</dbReference>
<sequence length="219" mass="25306">MDTNKKLPLEYIIREPQIKIKRSPVIFMLHGYGSNEEDLFSFANALPPEYTIISFRAPYHLASFGYAWYMINFDADQNNWSDTKQAIESRDLIMQAIEEACRVYDLDARNVTLLGFSQGSILSMAVALSYPKKIRNVIALSGYLNKDIIKEGYEREHHSMTHFYISHGSSDQVIPVEWARQTPVILDSIGVKYCYEEFPVGHGVSPQNFYSFREWLTQQ</sequence>
<keyword evidence="5" id="KW-1185">Reference proteome</keyword>
<dbReference type="PANTHER" id="PTHR10655">
    <property type="entry name" value="LYSOPHOSPHOLIPASE-RELATED"/>
    <property type="match status" value="1"/>
</dbReference>
<dbReference type="RefSeq" id="WP_095914766.1">
    <property type="nucleotide sequence ID" value="NZ_CAUUPF010000006.1"/>
</dbReference>
<dbReference type="Gene3D" id="3.40.50.1820">
    <property type="entry name" value="alpha/beta hydrolase"/>
    <property type="match status" value="1"/>
</dbReference>
<evidence type="ECO:0000256" key="2">
    <source>
        <dbReference type="ARBA" id="ARBA00022801"/>
    </source>
</evidence>
<evidence type="ECO:0000313" key="4">
    <source>
        <dbReference type="EMBL" id="ATA82798.1"/>
    </source>
</evidence>
<proteinExistence type="inferred from homology"/>
<evidence type="ECO:0000313" key="5">
    <source>
        <dbReference type="Proteomes" id="UP000217276"/>
    </source>
</evidence>
<dbReference type="Proteomes" id="UP000217276">
    <property type="component" value="Chromosome"/>
</dbReference>
<dbReference type="KEGG" id="clk:CGC53_10815"/>
<gene>
    <name evidence="4" type="ORF">CGC53_10815</name>
</gene>
<dbReference type="AlphaFoldDB" id="A0A250FFH1"/>
<dbReference type="InterPro" id="IPR029058">
    <property type="entry name" value="AB_hydrolase_fold"/>
</dbReference>
<protein>
    <submittedName>
        <fullName evidence="4">Phospholipase</fullName>
    </submittedName>
</protein>
<evidence type="ECO:0000256" key="1">
    <source>
        <dbReference type="ARBA" id="ARBA00006499"/>
    </source>
</evidence>
<accession>A0A250FFH1</accession>
<organism evidence="4 5">
    <name type="scientific">Capnocytophaga leadbetteri</name>
    <dbReference type="NCBI Taxonomy" id="327575"/>
    <lineage>
        <taxon>Bacteria</taxon>
        <taxon>Pseudomonadati</taxon>
        <taxon>Bacteroidota</taxon>
        <taxon>Flavobacteriia</taxon>
        <taxon>Flavobacteriales</taxon>
        <taxon>Flavobacteriaceae</taxon>
        <taxon>Capnocytophaga</taxon>
    </lineage>
</organism>
<dbReference type="Pfam" id="PF02230">
    <property type="entry name" value="Abhydrolase_2"/>
    <property type="match status" value="1"/>
</dbReference>